<protein>
    <recommendedName>
        <fullName evidence="9">Transposase</fullName>
    </recommendedName>
</protein>
<evidence type="ECO:0000259" key="5">
    <source>
        <dbReference type="Pfam" id="PF01385"/>
    </source>
</evidence>
<keyword evidence="2" id="KW-0815">Transposition</keyword>
<keyword evidence="8" id="KW-1185">Reference proteome</keyword>
<feature type="domain" description="Cas12f1-like TNB" evidence="6">
    <location>
        <begin position="300"/>
        <end position="365"/>
    </location>
</feature>
<dbReference type="Pfam" id="PF01385">
    <property type="entry name" value="OrfB_IS605"/>
    <property type="match status" value="1"/>
</dbReference>
<dbReference type="STRING" id="1915309.AXG55_03470"/>
<dbReference type="GO" id="GO:0006310">
    <property type="term" value="P:DNA recombination"/>
    <property type="evidence" value="ECO:0007669"/>
    <property type="project" value="UniProtKB-KW"/>
</dbReference>
<dbReference type="EMBL" id="CP017834">
    <property type="protein sequence ID" value="APJ03023.1"/>
    <property type="molecule type" value="Genomic_DNA"/>
</dbReference>
<dbReference type="InterPro" id="IPR001959">
    <property type="entry name" value="Transposase"/>
</dbReference>
<dbReference type="NCBIfam" id="NF040570">
    <property type="entry name" value="guided_TnpB"/>
    <property type="match status" value="1"/>
</dbReference>
<evidence type="ECO:0000256" key="3">
    <source>
        <dbReference type="ARBA" id="ARBA00023125"/>
    </source>
</evidence>
<name>A0A1L4CYI5_9BACT</name>
<dbReference type="Proteomes" id="UP000184731">
    <property type="component" value="Chromosome"/>
</dbReference>
<accession>A0A1L4CYI5</accession>
<evidence type="ECO:0000313" key="7">
    <source>
        <dbReference type="EMBL" id="APJ03023.1"/>
    </source>
</evidence>
<evidence type="ECO:0008006" key="9">
    <source>
        <dbReference type="Google" id="ProtNLM"/>
    </source>
</evidence>
<dbReference type="GO" id="GO:0003677">
    <property type="term" value="F:DNA binding"/>
    <property type="evidence" value="ECO:0007669"/>
    <property type="project" value="UniProtKB-KW"/>
</dbReference>
<dbReference type="InterPro" id="IPR010095">
    <property type="entry name" value="Cas12f1-like_TNB"/>
</dbReference>
<evidence type="ECO:0000256" key="1">
    <source>
        <dbReference type="ARBA" id="ARBA00008761"/>
    </source>
</evidence>
<keyword evidence="4" id="KW-0233">DNA recombination</keyword>
<evidence type="ECO:0000259" key="6">
    <source>
        <dbReference type="Pfam" id="PF07282"/>
    </source>
</evidence>
<feature type="domain" description="Probable transposase IS891/IS1136/IS1341" evidence="5">
    <location>
        <begin position="178"/>
        <end position="285"/>
    </location>
</feature>
<gene>
    <name evidence="7" type="ORF">AXG55_03470</name>
</gene>
<dbReference type="GO" id="GO:0032196">
    <property type="term" value="P:transposition"/>
    <property type="evidence" value="ECO:0007669"/>
    <property type="project" value="UniProtKB-KW"/>
</dbReference>
<organism evidence="7 8">
    <name type="scientific">Silvanigrella aquatica</name>
    <dbReference type="NCBI Taxonomy" id="1915309"/>
    <lineage>
        <taxon>Bacteria</taxon>
        <taxon>Pseudomonadati</taxon>
        <taxon>Bdellovibrionota</taxon>
        <taxon>Oligoflexia</taxon>
        <taxon>Silvanigrellales</taxon>
        <taxon>Silvanigrellaceae</taxon>
        <taxon>Silvanigrella</taxon>
    </lineage>
</organism>
<dbReference type="OrthoDB" id="5560528at2"/>
<dbReference type="AlphaFoldDB" id="A0A1L4CYI5"/>
<sequence>MITTYHYRIKDSGKANRVLSQMSRSVNMVWNFCKQTQQEALKNKSVKLIDDKKSGDKISIPYFLTKFEMNNLVSGSSKELELHSQTVQFVSEEYITRRKQFKTLLRWRGKKSLGWVPFKSSAIKINNGKISYNKNEFSFWNSRELPEDAKIKTGSFCQDKIGHWYLNVSFESEQIGIKRDDDKKIGIDIGIKTLATCSNGEKIERPNLRKNALAKMRYLKRCQKFAQRKQSKSKKYHSLPKAKQERKLHVKVANIRQDYLHKESTKLVKKCSLIVVGDVPCKFMNRNKKLSGISLDSGIGMFKNMLKYKAVRAASIYKEISERDSTRTCSKCSEILPRIGLGVRTWTCEKCNTIHDRDVNASINILNAYKNMFPIGHDRPTRTKKNSS</sequence>
<proteinExistence type="inferred from homology"/>
<keyword evidence="3" id="KW-0238">DNA-binding</keyword>
<reference evidence="7 8" key="1">
    <citation type="submission" date="2016-10" db="EMBL/GenBank/DDBJ databases">
        <title>Silvanigrella aquatica sp. nov., isolated from a freshwater lake located in the Black Forest, Germany, description of Silvanigrellaceae fam. nov., Silvanigrellales ord. nov., reclassification of the order Bdellovibrionales in the class Oligoflexia, reclassification of the families Bacteriovoracaceae and Halobacteriovoraceae in the new order Bacteriovoracales ord. nov., and reclassification of the family Pseudobacteriovoracaceae in the order Oligoflexiales.</title>
        <authorList>
            <person name="Hahn M.W."/>
            <person name="Schmidt J."/>
            <person name="Koll U."/>
            <person name="Rohde M."/>
            <person name="Verbag S."/>
            <person name="Pitt A."/>
            <person name="Nakai R."/>
            <person name="Naganuma T."/>
            <person name="Lang E."/>
        </authorList>
    </citation>
    <scope>NUCLEOTIDE SEQUENCE [LARGE SCALE GENOMIC DNA]</scope>
    <source>
        <strain evidence="7 8">MWH-Nonnen-W8red</strain>
    </source>
</reference>
<dbReference type="KEGG" id="saqi:AXG55_03470"/>
<comment type="similarity">
    <text evidence="1">In the C-terminal section; belongs to the transposase 35 family.</text>
</comment>
<dbReference type="RefSeq" id="WP_148696737.1">
    <property type="nucleotide sequence ID" value="NZ_CP017834.1"/>
</dbReference>
<evidence type="ECO:0000256" key="2">
    <source>
        <dbReference type="ARBA" id="ARBA00022578"/>
    </source>
</evidence>
<evidence type="ECO:0000313" key="8">
    <source>
        <dbReference type="Proteomes" id="UP000184731"/>
    </source>
</evidence>
<dbReference type="Pfam" id="PF07282">
    <property type="entry name" value="Cas12f1-like_TNB"/>
    <property type="match status" value="1"/>
</dbReference>
<evidence type="ECO:0000256" key="4">
    <source>
        <dbReference type="ARBA" id="ARBA00023172"/>
    </source>
</evidence>